<dbReference type="InterPro" id="IPR029045">
    <property type="entry name" value="ClpP/crotonase-like_dom_sf"/>
</dbReference>
<keyword evidence="6" id="KW-0443">Lipid metabolism</keyword>
<keyword evidence="5" id="KW-0007">Acetylation</keyword>
<protein>
    <submittedName>
        <fullName evidence="9">Putative delta( )-delta( )-dienoyl-isomerase protein</fullName>
    </submittedName>
</protein>
<dbReference type="Gene3D" id="1.10.12.10">
    <property type="entry name" value="Lyase 2-enoyl-coa Hydratase, Chain A, domain 2"/>
    <property type="match status" value="1"/>
</dbReference>
<dbReference type="GO" id="GO:0006635">
    <property type="term" value="P:fatty acid beta-oxidation"/>
    <property type="evidence" value="ECO:0007669"/>
    <property type="project" value="UniProtKB-UniPathway"/>
</dbReference>
<dbReference type="Proteomes" id="UP000012174">
    <property type="component" value="Unassembled WGS sequence"/>
</dbReference>
<dbReference type="PANTHER" id="PTHR43149:SF1">
    <property type="entry name" value="DELTA(3,5)-DELTA(2,4)-DIENOYL-COA ISOMERASE, MITOCHONDRIAL"/>
    <property type="match status" value="1"/>
</dbReference>
<dbReference type="eggNOG" id="KOG1681">
    <property type="taxonomic scope" value="Eukaryota"/>
</dbReference>
<comment type="subcellular location">
    <subcellularLocation>
        <location evidence="1">Peroxisome</location>
    </subcellularLocation>
</comment>
<dbReference type="GO" id="GO:0051750">
    <property type="term" value="F:delta(3,5)-delta(2,4)-dienoyl-CoA isomerase activity"/>
    <property type="evidence" value="ECO:0007669"/>
    <property type="project" value="TreeGrafter"/>
</dbReference>
<keyword evidence="7" id="KW-0576">Peroxisome</keyword>
<keyword evidence="8 9" id="KW-0413">Isomerase</keyword>
<evidence type="ECO:0000256" key="5">
    <source>
        <dbReference type="ARBA" id="ARBA00022990"/>
    </source>
</evidence>
<dbReference type="PANTHER" id="PTHR43149">
    <property type="entry name" value="ENOYL-COA HYDRATASE"/>
    <property type="match status" value="1"/>
</dbReference>
<evidence type="ECO:0000256" key="3">
    <source>
        <dbReference type="ARBA" id="ARBA00005254"/>
    </source>
</evidence>
<reference evidence="10" key="1">
    <citation type="journal article" date="2013" name="Genome Announc.">
        <title>Draft genome sequence of the grapevine dieback fungus Eutypa lata UCR-EL1.</title>
        <authorList>
            <person name="Blanco-Ulate B."/>
            <person name="Rolshausen P.E."/>
            <person name="Cantu D."/>
        </authorList>
    </citation>
    <scope>NUCLEOTIDE SEQUENCE [LARGE SCALE GENOMIC DNA]</scope>
    <source>
        <strain evidence="10">UCR-EL1</strain>
    </source>
</reference>
<dbReference type="InterPro" id="IPR014748">
    <property type="entry name" value="Enoyl-CoA_hydra_C"/>
</dbReference>
<dbReference type="EMBL" id="KB707280">
    <property type="protein sequence ID" value="EMR63093.1"/>
    <property type="molecule type" value="Genomic_DNA"/>
</dbReference>
<dbReference type="OMA" id="QYVAHVE"/>
<evidence type="ECO:0000256" key="8">
    <source>
        <dbReference type="ARBA" id="ARBA00023235"/>
    </source>
</evidence>
<dbReference type="SUPFAM" id="SSF52096">
    <property type="entry name" value="ClpP/crotonase"/>
    <property type="match status" value="1"/>
</dbReference>
<dbReference type="FunFam" id="3.90.226.10:FF:000024">
    <property type="entry name" value="Delta3,5-delta2,4-dienoyl-CoA isomerase"/>
    <property type="match status" value="1"/>
</dbReference>
<dbReference type="CDD" id="cd06558">
    <property type="entry name" value="crotonase-like"/>
    <property type="match status" value="1"/>
</dbReference>
<name>M7SFT4_EUTLA</name>
<evidence type="ECO:0000313" key="9">
    <source>
        <dbReference type="EMBL" id="EMR63093.1"/>
    </source>
</evidence>
<dbReference type="UniPathway" id="UPA00659"/>
<comment type="pathway">
    <text evidence="2">Lipid metabolism; fatty acid beta-oxidation.</text>
</comment>
<dbReference type="GO" id="GO:0005777">
    <property type="term" value="C:peroxisome"/>
    <property type="evidence" value="ECO:0007669"/>
    <property type="project" value="UniProtKB-SubCell"/>
</dbReference>
<dbReference type="Gene3D" id="3.90.226.10">
    <property type="entry name" value="2-enoyl-CoA Hydratase, Chain A, domain 1"/>
    <property type="match status" value="1"/>
</dbReference>
<keyword evidence="10" id="KW-1185">Reference proteome</keyword>
<dbReference type="OrthoDB" id="14970at2759"/>
<gene>
    <name evidence="9" type="ORF">UCREL1_9968</name>
</gene>
<evidence type="ECO:0000256" key="7">
    <source>
        <dbReference type="ARBA" id="ARBA00023140"/>
    </source>
</evidence>
<evidence type="ECO:0000256" key="2">
    <source>
        <dbReference type="ARBA" id="ARBA00005005"/>
    </source>
</evidence>
<dbReference type="AlphaFoldDB" id="M7SFT4"/>
<dbReference type="KEGG" id="ela:UCREL1_9968"/>
<proteinExistence type="inferred from homology"/>
<dbReference type="InterPro" id="IPR045002">
    <property type="entry name" value="Ech1-like"/>
</dbReference>
<evidence type="ECO:0000256" key="4">
    <source>
        <dbReference type="ARBA" id="ARBA00022832"/>
    </source>
</evidence>
<keyword evidence="4" id="KW-0276">Fatty acid metabolism</keyword>
<sequence>MITSTEPSIAVVIFARIMSSLQGYTEFKHFLVSSPVEYVAFVEINRPEKLNAFFEEMWIEFGKVFEQLSHDPEVRAVVLSGAGDRAFTAGLDVQAATQNPVLSGGDPNLDAARRATTNRRHLLEFQNCIGQVEKCEKPVICVLHGISLGLAIDISCCADIRICSKDTKFAVKEVDIGLAADIGTLSRLPKAVSSFSWVKDVCLSARIFDANEALAVGFVSQVLETKVKAIETAIQLASLISSKSPVAVQGTKELLNHARDNSVADSLRYTGVWNQGMLQTNDIKSALMSGIKKTKPRFEKL</sequence>
<dbReference type="Pfam" id="PF00378">
    <property type="entry name" value="ECH_1"/>
    <property type="match status" value="1"/>
</dbReference>
<accession>M7SFT4</accession>
<evidence type="ECO:0000256" key="6">
    <source>
        <dbReference type="ARBA" id="ARBA00023098"/>
    </source>
</evidence>
<dbReference type="HOGENOM" id="CLU_009834_7_0_1"/>
<dbReference type="FunFam" id="1.10.12.10:FF:000004">
    <property type="entry name" value="Delta3,5-delta2,4-dienoyl-CoA isomerase"/>
    <property type="match status" value="1"/>
</dbReference>
<comment type="similarity">
    <text evidence="3">Belongs to the enoyl-CoA hydratase/isomerase family.</text>
</comment>
<dbReference type="InterPro" id="IPR001753">
    <property type="entry name" value="Enoyl-CoA_hydra/iso"/>
</dbReference>
<evidence type="ECO:0000313" key="10">
    <source>
        <dbReference type="Proteomes" id="UP000012174"/>
    </source>
</evidence>
<evidence type="ECO:0000256" key="1">
    <source>
        <dbReference type="ARBA" id="ARBA00004275"/>
    </source>
</evidence>
<dbReference type="STRING" id="1287681.M7SFT4"/>
<organism evidence="9 10">
    <name type="scientific">Eutypa lata (strain UCR-EL1)</name>
    <name type="common">Grapevine dieback disease fungus</name>
    <name type="synonym">Eutypa armeniacae</name>
    <dbReference type="NCBI Taxonomy" id="1287681"/>
    <lineage>
        <taxon>Eukaryota</taxon>
        <taxon>Fungi</taxon>
        <taxon>Dikarya</taxon>
        <taxon>Ascomycota</taxon>
        <taxon>Pezizomycotina</taxon>
        <taxon>Sordariomycetes</taxon>
        <taxon>Xylariomycetidae</taxon>
        <taxon>Xylariales</taxon>
        <taxon>Diatrypaceae</taxon>
        <taxon>Eutypa</taxon>
    </lineage>
</organism>
<dbReference type="GO" id="GO:0005739">
    <property type="term" value="C:mitochondrion"/>
    <property type="evidence" value="ECO:0007669"/>
    <property type="project" value="TreeGrafter"/>
</dbReference>